<name>A0ABP8PQQ5_9ACTN</name>
<keyword evidence="2" id="KW-1185">Reference proteome</keyword>
<dbReference type="Proteomes" id="UP001500503">
    <property type="component" value="Unassembled WGS sequence"/>
</dbReference>
<accession>A0ABP8PQQ5</accession>
<dbReference type="EMBL" id="BAABHF010000016">
    <property type="protein sequence ID" value="GAA4491261.1"/>
    <property type="molecule type" value="Genomic_DNA"/>
</dbReference>
<comment type="caution">
    <text evidence="1">The sequence shown here is derived from an EMBL/GenBank/DDBJ whole genome shotgun (WGS) entry which is preliminary data.</text>
</comment>
<sequence length="98" mass="10544">MVSATVDSRGVLVGLKFNTTKYRTMAPAQLAAAITEVVGEANAEMSTTVDEILAPLRDIGNTRRHRIPLPPDLADLFERMGVRVGGFAGRSDETGNEE</sequence>
<organism evidence="1 2">
    <name type="scientific">Actinoallomurus oryzae</name>
    <dbReference type="NCBI Taxonomy" id="502180"/>
    <lineage>
        <taxon>Bacteria</taxon>
        <taxon>Bacillati</taxon>
        <taxon>Actinomycetota</taxon>
        <taxon>Actinomycetes</taxon>
        <taxon>Streptosporangiales</taxon>
        <taxon>Thermomonosporaceae</taxon>
        <taxon>Actinoallomurus</taxon>
    </lineage>
</organism>
<reference evidence="2" key="1">
    <citation type="journal article" date="2019" name="Int. J. Syst. Evol. Microbiol.">
        <title>The Global Catalogue of Microorganisms (GCM) 10K type strain sequencing project: providing services to taxonomists for standard genome sequencing and annotation.</title>
        <authorList>
            <consortium name="The Broad Institute Genomics Platform"/>
            <consortium name="The Broad Institute Genome Sequencing Center for Infectious Disease"/>
            <person name="Wu L."/>
            <person name="Ma J."/>
        </authorList>
    </citation>
    <scope>NUCLEOTIDE SEQUENCE [LARGE SCALE GENOMIC DNA]</scope>
    <source>
        <strain evidence="2">JCM 17933</strain>
    </source>
</reference>
<evidence type="ECO:0000313" key="1">
    <source>
        <dbReference type="EMBL" id="GAA4491261.1"/>
    </source>
</evidence>
<evidence type="ECO:0000313" key="2">
    <source>
        <dbReference type="Proteomes" id="UP001500503"/>
    </source>
</evidence>
<protein>
    <submittedName>
        <fullName evidence="1">Uncharacterized protein</fullName>
    </submittedName>
</protein>
<proteinExistence type="predicted"/>
<gene>
    <name evidence="1" type="ORF">GCM10023191_024890</name>
</gene>